<proteinExistence type="inferred from homology"/>
<dbReference type="Gene3D" id="3.40.190.10">
    <property type="entry name" value="Periplasmic binding protein-like II"/>
    <property type="match status" value="2"/>
</dbReference>
<comment type="similarity">
    <text evidence="1">Belongs to the bacterial solute-binding protein SsuA/TauA family.</text>
</comment>
<name>A0A0J6WLI6_9MYCO</name>
<evidence type="ECO:0000256" key="4">
    <source>
        <dbReference type="ARBA" id="ARBA00055538"/>
    </source>
</evidence>
<dbReference type="GO" id="GO:0042626">
    <property type="term" value="F:ATPase-coupled transmembrane transporter activity"/>
    <property type="evidence" value="ECO:0007669"/>
    <property type="project" value="InterPro"/>
</dbReference>
<evidence type="ECO:0000313" key="7">
    <source>
        <dbReference type="EMBL" id="KMO82562.1"/>
    </source>
</evidence>
<dbReference type="FunFam" id="3.40.190.10:FF:000050">
    <property type="entry name" value="Sulfonate ABC transporter substrate-binding protein"/>
    <property type="match status" value="1"/>
</dbReference>
<dbReference type="RefSeq" id="WP_060937627.1">
    <property type="nucleotide sequence ID" value="NZ_JYNL01000009.1"/>
</dbReference>
<dbReference type="EMBL" id="JYNL01000009">
    <property type="protein sequence ID" value="KMO82562.1"/>
    <property type="molecule type" value="Genomic_DNA"/>
</dbReference>
<dbReference type="SMR" id="A0A0J6WLI6"/>
<keyword evidence="8" id="KW-1185">Reference proteome</keyword>
<reference evidence="7 8" key="1">
    <citation type="journal article" date="2015" name="Genome Biol. Evol.">
        <title>Characterization of Three Mycobacterium spp. with Potential Use in Bioremediation by Genome Sequencing and Comparative Genomics.</title>
        <authorList>
            <person name="Das S."/>
            <person name="Pettersson B.M."/>
            <person name="Behra P.R."/>
            <person name="Ramesh M."/>
            <person name="Dasgupta S."/>
            <person name="Bhattacharya A."/>
            <person name="Kirsebom L.A."/>
        </authorList>
    </citation>
    <scope>NUCLEOTIDE SEQUENCE [LARGE SCALE GENOMIC DNA]</scope>
    <source>
        <strain evidence="7 8">DSM 43826</strain>
    </source>
</reference>
<keyword evidence="2" id="KW-0813">Transport</keyword>
<dbReference type="PROSITE" id="PS51257">
    <property type="entry name" value="PROKAR_LIPOPROTEIN"/>
    <property type="match status" value="1"/>
</dbReference>
<evidence type="ECO:0000256" key="5">
    <source>
        <dbReference type="ARBA" id="ARBA00070228"/>
    </source>
</evidence>
<dbReference type="Proteomes" id="UP000036513">
    <property type="component" value="Unassembled WGS sequence"/>
</dbReference>
<evidence type="ECO:0000256" key="3">
    <source>
        <dbReference type="ARBA" id="ARBA00022729"/>
    </source>
</evidence>
<comment type="function">
    <text evidence="4">Part of a binding-protein-dependent transport system for aliphatic sulfonates. Putative binding protein.</text>
</comment>
<dbReference type="PANTHER" id="PTHR30024:SF42">
    <property type="entry name" value="ALIPHATIC SULFONATES-BINDING PROTEIN-RELATED"/>
    <property type="match status" value="1"/>
</dbReference>
<dbReference type="SMART" id="SM00062">
    <property type="entry name" value="PBPb"/>
    <property type="match status" value="1"/>
</dbReference>
<gene>
    <name evidence="7" type="primary">ssuA_1</name>
    <name evidence="7" type="ORF">MCHLDSM_01185</name>
</gene>
<keyword evidence="3" id="KW-0732">Signal</keyword>
<protein>
    <recommendedName>
        <fullName evidence="5">Putative aliphatic sulfonates-binding protein</fullName>
    </recommendedName>
</protein>
<dbReference type="GO" id="GO:0016020">
    <property type="term" value="C:membrane"/>
    <property type="evidence" value="ECO:0007669"/>
    <property type="project" value="InterPro"/>
</dbReference>
<dbReference type="InterPro" id="IPR010067">
    <property type="entry name" value="ABC_SsuA_sub-bd"/>
</dbReference>
<dbReference type="PANTHER" id="PTHR30024">
    <property type="entry name" value="ALIPHATIC SULFONATES-BINDING PROTEIN-RELATED"/>
    <property type="match status" value="1"/>
</dbReference>
<comment type="caution">
    <text evidence="7">The sequence shown here is derived from an EMBL/GenBank/DDBJ whole genome shotgun (WGS) entry which is preliminary data.</text>
</comment>
<dbReference type="NCBIfam" id="TIGR01728">
    <property type="entry name" value="SsuA_fam"/>
    <property type="match status" value="1"/>
</dbReference>
<dbReference type="InterPro" id="IPR001638">
    <property type="entry name" value="Solute-binding_3/MltF_N"/>
</dbReference>
<dbReference type="AlphaFoldDB" id="A0A0J6WLI6"/>
<dbReference type="Pfam" id="PF13379">
    <property type="entry name" value="NMT1_2"/>
    <property type="match status" value="1"/>
</dbReference>
<dbReference type="PATRIC" id="fig|37916.4.peg.1066"/>
<accession>A0A0J6WLI6</accession>
<dbReference type="STRING" id="37916.MCHLDSM_01185"/>
<sequence length="322" mass="33525">MSTLRVRGGRLARLVGRIGFVVALVLFVGGCGGGGGAPDTVRIGTFASAVDYAPFYIARKQRLFESAVGAGTKVDYVEFDSAPAVTEALATNRVDMVFMAEPPALIAAAAGVHCRIVALGASLVQDILVPIDSKIASAADLGGARVGVLAGTSSHYALIKIAKDAGVDPKLIQVIDMAPPDAKAAFESGHLDAWAVWPPFVQQQLVQKTARLLPAGDAAIQSIAVARPGLAEDALAVYSALVAAIGKAKEFIRASPAEAKSIVATEVRVDPEVVELAWPRHDFTATLTQEVIADIPAKADFLADAGFIQQKVDVKDLVGPPR</sequence>
<dbReference type="SUPFAM" id="SSF53850">
    <property type="entry name" value="Periplasmic binding protein-like II"/>
    <property type="match status" value="1"/>
</dbReference>
<feature type="domain" description="Solute-binding protein family 3/N-terminal" evidence="6">
    <location>
        <begin position="40"/>
        <end position="262"/>
    </location>
</feature>
<evidence type="ECO:0000313" key="8">
    <source>
        <dbReference type="Proteomes" id="UP000036513"/>
    </source>
</evidence>
<evidence type="ECO:0000259" key="6">
    <source>
        <dbReference type="SMART" id="SM00062"/>
    </source>
</evidence>
<organism evidence="7 8">
    <name type="scientific">Mycolicibacterium chlorophenolicum</name>
    <dbReference type="NCBI Taxonomy" id="37916"/>
    <lineage>
        <taxon>Bacteria</taxon>
        <taxon>Bacillati</taxon>
        <taxon>Actinomycetota</taxon>
        <taxon>Actinomycetes</taxon>
        <taxon>Mycobacteriales</taxon>
        <taxon>Mycobacteriaceae</taxon>
        <taxon>Mycolicibacterium</taxon>
    </lineage>
</organism>
<evidence type="ECO:0000256" key="2">
    <source>
        <dbReference type="ARBA" id="ARBA00022448"/>
    </source>
</evidence>
<evidence type="ECO:0000256" key="1">
    <source>
        <dbReference type="ARBA" id="ARBA00010742"/>
    </source>
</evidence>